<name>A0AAP8TQ09_SERMA</name>
<dbReference type="AlphaFoldDB" id="A0AAP8TQ09"/>
<accession>A0AAP8TQ09</accession>
<evidence type="ECO:0000313" key="2">
    <source>
        <dbReference type="Proteomes" id="UP000030378"/>
    </source>
</evidence>
<proteinExistence type="predicted"/>
<evidence type="ECO:0000313" key="1">
    <source>
        <dbReference type="EMBL" id="PNO69741.1"/>
    </source>
</evidence>
<comment type="caution">
    <text evidence="1">The sequence shown here is derived from an EMBL/GenBank/DDBJ whole genome shotgun (WGS) entry which is preliminary data.</text>
</comment>
<reference evidence="2" key="1">
    <citation type="submission" date="2017-12" db="EMBL/GenBank/DDBJ databases">
        <title>FDA dAtabase for Regulatory Grade micrObial Sequences (FDA-ARGOS): Supporting development and validation of Infectious Disease Dx tests.</title>
        <authorList>
            <person name="Campos J."/>
            <person name="Goldberg B."/>
            <person name="Tallon L."/>
            <person name="Sadzewicz L."/>
            <person name="Sengamalay N."/>
            <person name="Ott S."/>
            <person name="Godinez A."/>
            <person name="Nagaraj S."/>
            <person name="Vavikolanu K."/>
            <person name="Vyas G."/>
            <person name="Nadendla S."/>
            <person name="Aluvathingal J."/>
            <person name="Geyer C."/>
            <person name="Nandy P."/>
            <person name="Hobson J."/>
            <person name="Sichtig H."/>
        </authorList>
    </citation>
    <scope>NUCLEOTIDE SEQUENCE [LARGE SCALE GENOMIC DNA]</scope>
    <source>
        <strain evidence="2">FDAARGOS_79</strain>
    </source>
</reference>
<dbReference type="EMBL" id="JTBC02000002">
    <property type="protein sequence ID" value="PNO69741.1"/>
    <property type="molecule type" value="Genomic_DNA"/>
</dbReference>
<dbReference type="RefSeq" id="WP_087763149.1">
    <property type="nucleotide sequence ID" value="NZ_CP041123.1"/>
</dbReference>
<sequence length="102" mass="11407">MCGLCGLLNDTPQWSDPLRHSGLPMRQRRLQQLAILNRALAPLKLTLSDIHGSSWLLAGATGQQAIVTRLDQLWQEAERLLKRPIDPLDERYLTALISAEAP</sequence>
<dbReference type="Proteomes" id="UP000030378">
    <property type="component" value="Unassembled WGS sequence"/>
</dbReference>
<protein>
    <submittedName>
        <fullName evidence="1">Uncharacterized protein</fullName>
    </submittedName>
</protein>
<organism evidence="1 2">
    <name type="scientific">Serratia marcescens</name>
    <dbReference type="NCBI Taxonomy" id="615"/>
    <lineage>
        <taxon>Bacteria</taxon>
        <taxon>Pseudomonadati</taxon>
        <taxon>Pseudomonadota</taxon>
        <taxon>Gammaproteobacteria</taxon>
        <taxon>Enterobacterales</taxon>
        <taxon>Yersiniaceae</taxon>
        <taxon>Serratia</taxon>
    </lineage>
</organism>
<gene>
    <name evidence="1" type="ORF">MC70_006890</name>
</gene>